<feature type="binding site" evidence="9">
    <location>
        <position position="411"/>
    </location>
    <ligand>
        <name>Zn(2+)</name>
        <dbReference type="ChEBI" id="CHEBI:29105"/>
        <note>catalytic</note>
    </ligand>
</feature>
<reference evidence="15 16" key="1">
    <citation type="journal article" date="2015" name="Genome Announc.">
        <title>Draft Genome Sequence and Gene Annotation of the Entomopathogenic Fungus Verticillium hemipterigenum.</title>
        <authorList>
            <person name="Horn F."/>
            <person name="Habel A."/>
            <person name="Scharf D.H."/>
            <person name="Dworschak J."/>
            <person name="Brakhage A.A."/>
            <person name="Guthke R."/>
            <person name="Hertweck C."/>
            <person name="Linde J."/>
        </authorList>
    </citation>
    <scope>NUCLEOTIDE SEQUENCE [LARGE SCALE GENOMIC DNA]</scope>
</reference>
<dbReference type="InterPro" id="IPR042097">
    <property type="entry name" value="Aminopeptidase_N-like_N_sf"/>
</dbReference>
<evidence type="ECO:0000256" key="4">
    <source>
        <dbReference type="ARBA" id="ARBA00022723"/>
    </source>
</evidence>
<protein>
    <recommendedName>
        <fullName evidence="11">Aminopeptidase</fullName>
        <ecNumber evidence="11">3.4.11.-</ecNumber>
    </recommendedName>
</protein>
<name>A0A0A1T416_9HYPO</name>
<sequence length="967" mass="108137">MASSCAAMASRSGRSLCSAYRTICYKTSQQSIASVAPSFAHPRRAAVTPFVSPAQAQRSFCSGPAGTKLHQRRRFVPQRITSATQVRRCSHRRHNMCGSLDGASGSTTVHARDLLPTNVVPRHYDLTIEPDAQKFTFDGTVTIDVDVAETSSSITLHTLDLKLHTVKISSNGQVVTESPRISENAESQTTTFDFDGSLPQGSKATLEIAFTGEINKIMAGFSRSFYKKPDGTESMIASTQMEPTDARRCLPCFDEPALKAQFTVTLIVDKHLTALSNMDVAKETEKGDKKVLTFNKTPLMSTYLLAWVIGEFNYIEDTTGRTPNRVYLPIGYDMEHGRFALELATKTLPFYEKLFGVDFPLPKMDQVAIPEFAAGAMENWGLVTYRINDLVIDEKTSAASHKLRVAEVVQHELAHQWFGNLVTMDWWEGLWLNEGFATWVSWYSCNNFFPEWKVWEGYVTDTLQSALSLDSLRSSHPIEVPIKKSEEVNEIFDNISYAKGSCVLRMLSTYLGEDKFLEGVRHYVKRHAYQNTDTTDLWAALSEVSGKPVSEIMQTWTKKMGYPVISVTESGNNMTVKQNRYLRTGDVKPEEDDVLFPVFLGIRTTDGIDGEVALQEREKTLPIPSDDFFKLNANQTGLYLTCYQSDRLEKLGKAAKDGLLSVEDRAGLIADASSLSTSGYQPTSGFLNLLKNFDQESEQVVWGSLVHRIASVRSAWIHEDPAIKAGLDAFQKQLVAPRAHQIGWEFTSSDDQKMQQYKSLMFSAAGAVGDEQVIAAVKDLFSRYAAGDASALHANIRGAVFSLALKHGGETEYNQLREIYAKTKNEDEANDALKAFGRANQPELLKRTLAMIFTDEVKNSEIHNLLLGFRASREGIEMMQDYLFTNWETMIKELPPTLSTLPRVLTYLVSAVNADGLAKVNDFFKDKDLTGFDKTLEQTLEAVRSRLAWVNRDREDVAAWVKENKYL</sequence>
<dbReference type="OrthoDB" id="10031169at2759"/>
<dbReference type="GO" id="GO:0016020">
    <property type="term" value="C:membrane"/>
    <property type="evidence" value="ECO:0007669"/>
    <property type="project" value="TreeGrafter"/>
</dbReference>
<keyword evidence="3 11" id="KW-0645">Protease</keyword>
<evidence type="ECO:0000256" key="1">
    <source>
        <dbReference type="ARBA" id="ARBA00010136"/>
    </source>
</evidence>
<feature type="domain" description="Aminopeptidase N-like N-terminal" evidence="14">
    <location>
        <begin position="120"/>
        <end position="304"/>
    </location>
</feature>
<keyword evidence="5 11" id="KW-0378">Hydrolase</keyword>
<proteinExistence type="inferred from homology"/>
<feature type="site" description="Transition state stabilizer" evidence="10">
    <location>
        <position position="497"/>
    </location>
</feature>
<evidence type="ECO:0000313" key="15">
    <source>
        <dbReference type="EMBL" id="CEJ80064.1"/>
    </source>
</evidence>
<dbReference type="InterPro" id="IPR045357">
    <property type="entry name" value="Aminopeptidase_N-like_N"/>
</dbReference>
<dbReference type="Proteomes" id="UP000039046">
    <property type="component" value="Unassembled WGS sequence"/>
</dbReference>
<dbReference type="MEROPS" id="M01.006"/>
<dbReference type="Pfam" id="PF01433">
    <property type="entry name" value="Peptidase_M1"/>
    <property type="match status" value="1"/>
</dbReference>
<evidence type="ECO:0000259" key="13">
    <source>
        <dbReference type="Pfam" id="PF11838"/>
    </source>
</evidence>
<dbReference type="InterPro" id="IPR050344">
    <property type="entry name" value="Peptidase_M1_aminopeptidases"/>
</dbReference>
<dbReference type="SUPFAM" id="SSF55486">
    <property type="entry name" value="Metalloproteases ('zincins'), catalytic domain"/>
    <property type="match status" value="1"/>
</dbReference>
<dbReference type="GO" id="GO:0042277">
    <property type="term" value="F:peptide binding"/>
    <property type="evidence" value="ECO:0007669"/>
    <property type="project" value="TreeGrafter"/>
</dbReference>
<dbReference type="Gene3D" id="2.60.40.1910">
    <property type="match status" value="1"/>
</dbReference>
<evidence type="ECO:0000259" key="14">
    <source>
        <dbReference type="Pfam" id="PF17900"/>
    </source>
</evidence>
<feature type="domain" description="ERAP1-like C-terminal" evidence="13">
    <location>
        <begin position="628"/>
        <end position="944"/>
    </location>
</feature>
<dbReference type="InterPro" id="IPR027268">
    <property type="entry name" value="Peptidase_M4/M1_CTD_sf"/>
</dbReference>
<feature type="active site" description="Proton acceptor" evidence="8">
    <location>
        <position position="412"/>
    </location>
</feature>
<dbReference type="GO" id="GO:0043171">
    <property type="term" value="P:peptide catabolic process"/>
    <property type="evidence" value="ECO:0007669"/>
    <property type="project" value="TreeGrafter"/>
</dbReference>
<dbReference type="Pfam" id="PF11838">
    <property type="entry name" value="ERAP1_C"/>
    <property type="match status" value="1"/>
</dbReference>
<dbReference type="GO" id="GO:0008270">
    <property type="term" value="F:zinc ion binding"/>
    <property type="evidence" value="ECO:0007669"/>
    <property type="project" value="UniProtKB-UniRule"/>
</dbReference>
<dbReference type="Gene3D" id="1.25.50.20">
    <property type="match status" value="1"/>
</dbReference>
<dbReference type="FunFam" id="1.25.50.20:FF:000002">
    <property type="entry name" value="Aminopeptidase"/>
    <property type="match status" value="1"/>
</dbReference>
<dbReference type="AlphaFoldDB" id="A0A0A1T416"/>
<evidence type="ECO:0000256" key="2">
    <source>
        <dbReference type="ARBA" id="ARBA00022438"/>
    </source>
</evidence>
<dbReference type="PANTHER" id="PTHR11533">
    <property type="entry name" value="PROTEASE M1 ZINC METALLOPROTEASE"/>
    <property type="match status" value="1"/>
</dbReference>
<dbReference type="FunFam" id="2.60.40.1910:FF:000004">
    <property type="entry name" value="Aminopeptidase"/>
    <property type="match status" value="1"/>
</dbReference>
<dbReference type="GO" id="GO:0006508">
    <property type="term" value="P:proteolysis"/>
    <property type="evidence" value="ECO:0007669"/>
    <property type="project" value="UniProtKB-KW"/>
</dbReference>
<keyword evidence="16" id="KW-1185">Reference proteome</keyword>
<dbReference type="EC" id="3.4.11.-" evidence="11"/>
<dbReference type="InterPro" id="IPR034016">
    <property type="entry name" value="M1_APN-typ"/>
</dbReference>
<evidence type="ECO:0000256" key="8">
    <source>
        <dbReference type="PIRSR" id="PIRSR634016-1"/>
    </source>
</evidence>
<keyword evidence="7 11" id="KW-0482">Metalloprotease</keyword>
<evidence type="ECO:0000259" key="12">
    <source>
        <dbReference type="Pfam" id="PF01433"/>
    </source>
</evidence>
<dbReference type="PRINTS" id="PR00756">
    <property type="entry name" value="ALADIPTASE"/>
</dbReference>
<evidence type="ECO:0000256" key="3">
    <source>
        <dbReference type="ARBA" id="ARBA00022670"/>
    </source>
</evidence>
<dbReference type="Gene3D" id="2.60.40.1730">
    <property type="entry name" value="tricorn interacting facor f3 domain"/>
    <property type="match status" value="1"/>
</dbReference>
<keyword evidence="4 9" id="KW-0479">Metal-binding</keyword>
<accession>A0A0A1T416</accession>
<dbReference type="Pfam" id="PF17900">
    <property type="entry name" value="Peptidase_M1_N"/>
    <property type="match status" value="1"/>
</dbReference>
<keyword evidence="2 11" id="KW-0031">Aminopeptidase</keyword>
<dbReference type="GO" id="GO:0005737">
    <property type="term" value="C:cytoplasm"/>
    <property type="evidence" value="ECO:0007669"/>
    <property type="project" value="TreeGrafter"/>
</dbReference>
<dbReference type="FunFam" id="2.60.40.1730:FF:000002">
    <property type="entry name" value="Aminopeptidase"/>
    <property type="match status" value="1"/>
</dbReference>
<evidence type="ECO:0000256" key="6">
    <source>
        <dbReference type="ARBA" id="ARBA00022833"/>
    </source>
</evidence>
<dbReference type="EMBL" id="CDHN01000001">
    <property type="protein sequence ID" value="CEJ80064.1"/>
    <property type="molecule type" value="Genomic_DNA"/>
</dbReference>
<dbReference type="InterPro" id="IPR024571">
    <property type="entry name" value="ERAP1-like_C_dom"/>
</dbReference>
<dbReference type="InterPro" id="IPR014782">
    <property type="entry name" value="Peptidase_M1_dom"/>
</dbReference>
<feature type="binding site" evidence="9">
    <location>
        <position position="415"/>
    </location>
    <ligand>
        <name>Zn(2+)</name>
        <dbReference type="ChEBI" id="CHEBI:29105"/>
        <note>catalytic</note>
    </ligand>
</feature>
<gene>
    <name evidence="15" type="ORF">VHEMI00269</name>
</gene>
<dbReference type="SUPFAM" id="SSF63737">
    <property type="entry name" value="Leukotriene A4 hydrolase N-terminal domain"/>
    <property type="match status" value="1"/>
</dbReference>
<keyword evidence="6 9" id="KW-0862">Zinc</keyword>
<evidence type="ECO:0000256" key="9">
    <source>
        <dbReference type="PIRSR" id="PIRSR634016-3"/>
    </source>
</evidence>
<evidence type="ECO:0000256" key="7">
    <source>
        <dbReference type="ARBA" id="ARBA00023049"/>
    </source>
</evidence>
<comment type="cofactor">
    <cofactor evidence="9 11">
        <name>Zn(2+)</name>
        <dbReference type="ChEBI" id="CHEBI:29105"/>
    </cofactor>
    <text evidence="9 11">Binds 1 zinc ion per subunit.</text>
</comment>
<dbReference type="GO" id="GO:0070006">
    <property type="term" value="F:metalloaminopeptidase activity"/>
    <property type="evidence" value="ECO:0007669"/>
    <property type="project" value="TreeGrafter"/>
</dbReference>
<evidence type="ECO:0000256" key="11">
    <source>
        <dbReference type="RuleBase" id="RU364040"/>
    </source>
</evidence>
<evidence type="ECO:0000256" key="10">
    <source>
        <dbReference type="PIRSR" id="PIRSR634016-4"/>
    </source>
</evidence>
<evidence type="ECO:0000313" key="16">
    <source>
        <dbReference type="Proteomes" id="UP000039046"/>
    </source>
</evidence>
<dbReference type="HOGENOM" id="CLU_003705_0_2_1"/>
<dbReference type="CDD" id="cd09601">
    <property type="entry name" value="M1_APN-Q_like"/>
    <property type="match status" value="1"/>
</dbReference>
<feature type="domain" description="Peptidase M1 membrane alanine aminopeptidase" evidence="12">
    <location>
        <begin position="339"/>
        <end position="556"/>
    </location>
</feature>
<feature type="binding site" evidence="9">
    <location>
        <position position="434"/>
    </location>
    <ligand>
        <name>Zn(2+)</name>
        <dbReference type="ChEBI" id="CHEBI:29105"/>
        <note>catalytic</note>
    </ligand>
</feature>
<evidence type="ECO:0000256" key="5">
    <source>
        <dbReference type="ARBA" id="ARBA00022801"/>
    </source>
</evidence>
<dbReference type="STRING" id="1531966.A0A0A1T416"/>
<dbReference type="Gene3D" id="1.10.390.10">
    <property type="entry name" value="Neutral Protease Domain 2"/>
    <property type="match status" value="1"/>
</dbReference>
<dbReference type="PANTHER" id="PTHR11533:SF174">
    <property type="entry name" value="PUROMYCIN-SENSITIVE AMINOPEPTIDASE-RELATED"/>
    <property type="match status" value="1"/>
</dbReference>
<comment type="similarity">
    <text evidence="1 11">Belongs to the peptidase M1 family.</text>
</comment>
<dbReference type="FunFam" id="1.10.390.10:FF:000001">
    <property type="entry name" value="Aminopeptidase"/>
    <property type="match status" value="1"/>
</dbReference>
<dbReference type="InterPro" id="IPR001930">
    <property type="entry name" value="Peptidase_M1"/>
</dbReference>
<organism evidence="15 16">
    <name type="scientific">[Torrubiella] hemipterigena</name>
    <dbReference type="NCBI Taxonomy" id="1531966"/>
    <lineage>
        <taxon>Eukaryota</taxon>
        <taxon>Fungi</taxon>
        <taxon>Dikarya</taxon>
        <taxon>Ascomycota</taxon>
        <taxon>Pezizomycotina</taxon>
        <taxon>Sordariomycetes</taxon>
        <taxon>Hypocreomycetidae</taxon>
        <taxon>Hypocreales</taxon>
        <taxon>Clavicipitaceae</taxon>
        <taxon>Clavicipitaceae incertae sedis</taxon>
        <taxon>'Torrubiella' clade</taxon>
    </lineage>
</organism>